<dbReference type="OrthoDB" id="217757at2157"/>
<organism evidence="1 2">
    <name type="scientific">Halalkaliarchaeum desulfuricum</name>
    <dbReference type="NCBI Taxonomy" id="2055893"/>
    <lineage>
        <taxon>Archaea</taxon>
        <taxon>Methanobacteriati</taxon>
        <taxon>Methanobacteriota</taxon>
        <taxon>Stenosarchaea group</taxon>
        <taxon>Halobacteria</taxon>
        <taxon>Halobacteriales</taxon>
        <taxon>Haloferacaceae</taxon>
        <taxon>Halalkaliarchaeum</taxon>
    </lineage>
</organism>
<dbReference type="AlphaFoldDB" id="A0A343TLZ6"/>
<sequence>MIYLVDKPSAEVAFRTAQGNQEVTLVLIQDGVLLEPGESVPAVDVPVYAVERDVEVRGVDLPPEIEPITYDRLMRLVIEDGVKSFV</sequence>
<dbReference type="Pfam" id="PF04077">
    <property type="entry name" value="DsrH"/>
    <property type="match status" value="1"/>
</dbReference>
<proteinExistence type="predicted"/>
<keyword evidence="2" id="KW-1185">Reference proteome</keyword>
<dbReference type="GO" id="GO:0002143">
    <property type="term" value="P:tRNA wobble position uridine thiolation"/>
    <property type="evidence" value="ECO:0007669"/>
    <property type="project" value="InterPro"/>
</dbReference>
<dbReference type="InterPro" id="IPR007215">
    <property type="entry name" value="Sulphur_relay_TusB/DsrH"/>
</dbReference>
<name>A0A343TLZ6_9EURY</name>
<protein>
    <submittedName>
        <fullName evidence="1">tRNA 2-thiouridine synthesizing protein B</fullName>
    </submittedName>
</protein>
<dbReference type="Proteomes" id="UP000263012">
    <property type="component" value="Chromosome"/>
</dbReference>
<dbReference type="SUPFAM" id="SSF75169">
    <property type="entry name" value="DsrEFH-like"/>
    <property type="match status" value="1"/>
</dbReference>
<gene>
    <name evidence="1" type="primary">dsrH</name>
    <name evidence="1" type="ORF">AArcSl_2497</name>
</gene>
<dbReference type="GO" id="GO:0005737">
    <property type="term" value="C:cytoplasm"/>
    <property type="evidence" value="ECO:0007669"/>
    <property type="project" value="InterPro"/>
</dbReference>
<evidence type="ECO:0000313" key="2">
    <source>
        <dbReference type="Proteomes" id="UP000263012"/>
    </source>
</evidence>
<reference evidence="2" key="1">
    <citation type="submission" date="2017-11" db="EMBL/GenBank/DDBJ databases">
        <title>Phenotypic and genomic properties of facultatively anaerobic sulfur-reducing natronoarchaea from hypersaline soda lakes.</title>
        <authorList>
            <person name="Sorokin D.Y."/>
            <person name="Kublanov I.V."/>
            <person name="Roman P."/>
            <person name="Sinninghe Damste J.S."/>
            <person name="Golyshin P.N."/>
            <person name="Rojo D."/>
            <person name="Ciordia S."/>
            <person name="Mena M.D.C."/>
            <person name="Ferrer M."/>
            <person name="Messina E."/>
            <person name="Smedile F."/>
            <person name="La Spada G."/>
            <person name="La Cono V."/>
            <person name="Yakimov M.M."/>
        </authorList>
    </citation>
    <scope>NUCLEOTIDE SEQUENCE [LARGE SCALE GENOMIC DNA]</scope>
    <source>
        <strain evidence="2">AArc-Sl</strain>
    </source>
</reference>
<dbReference type="GeneID" id="37878852"/>
<dbReference type="EMBL" id="CP025066">
    <property type="protein sequence ID" value="AUX10118.1"/>
    <property type="molecule type" value="Genomic_DNA"/>
</dbReference>
<evidence type="ECO:0000313" key="1">
    <source>
        <dbReference type="EMBL" id="AUX10118.1"/>
    </source>
</evidence>
<accession>A0A343TLZ6</accession>
<dbReference type="RefSeq" id="WP_119819832.1">
    <property type="nucleotide sequence ID" value="NZ_CP025066.1"/>
</dbReference>
<dbReference type="KEGG" id="hdf:AArcSl_2497"/>
<dbReference type="InterPro" id="IPR027396">
    <property type="entry name" value="DsrEFH-like"/>
</dbReference>
<dbReference type="Gene3D" id="3.40.1260.10">
    <property type="entry name" value="DsrEFH-like"/>
    <property type="match status" value="1"/>
</dbReference>